<evidence type="ECO:0000313" key="8">
    <source>
        <dbReference type="EMBL" id="MTB64888.1"/>
    </source>
</evidence>
<feature type="domain" description="ABC3 transporter permease C-terminal" evidence="7">
    <location>
        <begin position="64"/>
        <end position="173"/>
    </location>
</feature>
<dbReference type="InterPro" id="IPR027022">
    <property type="entry name" value="ABC_permease_BceB-typ"/>
</dbReference>
<dbReference type="Proteomes" id="UP000435060">
    <property type="component" value="Unassembled WGS sequence"/>
</dbReference>
<protein>
    <submittedName>
        <fullName evidence="9">FtsX-like permease family protein</fullName>
    </submittedName>
</protein>
<dbReference type="EMBL" id="WLCG01000010">
    <property type="protein sequence ID" value="MTB64888.1"/>
    <property type="molecule type" value="Genomic_DNA"/>
</dbReference>
<dbReference type="RefSeq" id="WP_154608696.1">
    <property type="nucleotide sequence ID" value="NZ_CP072115.1"/>
</dbReference>
<evidence type="ECO:0000256" key="3">
    <source>
        <dbReference type="ARBA" id="ARBA00022692"/>
    </source>
</evidence>
<keyword evidence="3 6" id="KW-0812">Transmembrane</keyword>
<dbReference type="EMBL" id="WUBJ01000009">
    <property type="protein sequence ID" value="MWV56875.1"/>
    <property type="molecule type" value="Genomic_DNA"/>
</dbReference>
<proteinExistence type="inferred from homology"/>
<evidence type="ECO:0000259" key="7">
    <source>
        <dbReference type="Pfam" id="PF02687"/>
    </source>
</evidence>
<dbReference type="InterPro" id="IPR003838">
    <property type="entry name" value="ABC3_permease_C"/>
</dbReference>
<feature type="transmembrane region" description="Helical" evidence="6">
    <location>
        <begin position="61"/>
        <end position="81"/>
    </location>
</feature>
<accession>A0A6I4RRT7</accession>
<dbReference type="AlphaFoldDB" id="A0A6I4RRT7"/>
<comment type="caution">
    <text evidence="9">The sequence shown here is derived from an EMBL/GenBank/DDBJ whole genome shotgun (WGS) entry which is preliminary data.</text>
</comment>
<evidence type="ECO:0000256" key="6">
    <source>
        <dbReference type="PIRNR" id="PIRNR018968"/>
    </source>
</evidence>
<dbReference type="Proteomes" id="UP000435423">
    <property type="component" value="Unassembled WGS sequence"/>
</dbReference>
<feature type="transmembrane region" description="Helical" evidence="6">
    <location>
        <begin position="545"/>
        <end position="566"/>
    </location>
</feature>
<dbReference type="PIRSF" id="PIRSF018968">
    <property type="entry name" value="ABC_permease_BceB"/>
    <property type="match status" value="1"/>
</dbReference>
<keyword evidence="4 6" id="KW-1133">Transmembrane helix</keyword>
<reference evidence="9 11" key="1">
    <citation type="submission" date="2019-10" db="EMBL/GenBank/DDBJ databases">
        <title>Streptococcis sp, isolated from the respiratory tract of Marmot.</title>
        <authorList>
            <person name="Zhang G."/>
        </authorList>
    </citation>
    <scope>NUCLEOTIDE SEQUENCE [LARGE SCALE GENOMIC DNA]</scope>
    <source>
        <strain evidence="9">Zg-70</strain>
        <strain evidence="11">zg-70</strain>
    </source>
</reference>
<evidence type="ECO:0000256" key="4">
    <source>
        <dbReference type="ARBA" id="ARBA00022989"/>
    </source>
</evidence>
<dbReference type="InterPro" id="IPR052536">
    <property type="entry name" value="ABC-4_Integral_Memb_Prot"/>
</dbReference>
<keyword evidence="2 6" id="KW-1003">Cell membrane</keyword>
<evidence type="ECO:0000256" key="1">
    <source>
        <dbReference type="ARBA" id="ARBA00004651"/>
    </source>
</evidence>
<feature type="transmembrane region" description="Helical" evidence="6">
    <location>
        <begin position="198"/>
        <end position="217"/>
    </location>
</feature>
<reference evidence="8 10" key="2">
    <citation type="submission" date="2019-11" db="EMBL/GenBank/DDBJ databases">
        <title>Streptococcis sp. isolated from the respiratory tract of Marmot.</title>
        <authorList>
            <person name="Zhang G."/>
        </authorList>
    </citation>
    <scope>NUCLEOTIDE SEQUENCE [LARGE SCALE GENOMIC DNA]</scope>
    <source>
        <strain evidence="10">zg-86</strain>
        <strain evidence="8">Zg-86</strain>
    </source>
</reference>
<feature type="transmembrane region" description="Helical" evidence="6">
    <location>
        <begin position="20"/>
        <end position="41"/>
    </location>
</feature>
<comment type="similarity">
    <text evidence="6">Belongs to the ABC-4 integral membrane protein family.</text>
</comment>
<dbReference type="PANTHER" id="PTHR46795">
    <property type="entry name" value="ABC TRANSPORTER PERMEASE-RELATED-RELATED"/>
    <property type="match status" value="1"/>
</dbReference>
<feature type="transmembrane region" description="Helical" evidence="6">
    <location>
        <begin position="229"/>
        <end position="253"/>
    </location>
</feature>
<feature type="transmembrane region" description="Helical" evidence="6">
    <location>
        <begin position="102"/>
        <end position="135"/>
    </location>
</feature>
<feature type="transmembrane region" description="Helical" evidence="6">
    <location>
        <begin position="283"/>
        <end position="308"/>
    </location>
</feature>
<dbReference type="GO" id="GO:0055085">
    <property type="term" value="P:transmembrane transport"/>
    <property type="evidence" value="ECO:0007669"/>
    <property type="project" value="UniProtKB-UniRule"/>
</dbReference>
<organism evidence="9 11">
    <name type="scientific">Streptococcus zhangguiae</name>
    <dbReference type="NCBI Taxonomy" id="2664091"/>
    <lineage>
        <taxon>Bacteria</taxon>
        <taxon>Bacillati</taxon>
        <taxon>Bacillota</taxon>
        <taxon>Bacilli</taxon>
        <taxon>Lactobacillales</taxon>
        <taxon>Streptococcaceae</taxon>
        <taxon>Streptococcus</taxon>
    </lineage>
</organism>
<comment type="subcellular location">
    <subcellularLocation>
        <location evidence="1 6">Cell membrane</location>
        <topology evidence="1 6">Multi-pass membrane protein</topology>
    </subcellularLocation>
</comment>
<evidence type="ECO:0000313" key="9">
    <source>
        <dbReference type="EMBL" id="MWV56875.1"/>
    </source>
</evidence>
<evidence type="ECO:0000256" key="2">
    <source>
        <dbReference type="ARBA" id="ARBA00022475"/>
    </source>
</evidence>
<feature type="transmembrane region" description="Helical" evidence="6">
    <location>
        <begin position="625"/>
        <end position="658"/>
    </location>
</feature>
<dbReference type="GO" id="GO:0005886">
    <property type="term" value="C:plasma membrane"/>
    <property type="evidence" value="ECO:0007669"/>
    <property type="project" value="UniProtKB-SubCell"/>
</dbReference>
<keyword evidence="5 6" id="KW-0472">Membrane</keyword>
<feature type="transmembrane region" description="Helical" evidence="6">
    <location>
        <begin position="155"/>
        <end position="177"/>
    </location>
</feature>
<name>A0A6I4RRT7_9STRE</name>
<gene>
    <name evidence="8" type="ORF">GGG87_07755</name>
    <name evidence="9" type="ORF">GGH11_07795</name>
</gene>
<evidence type="ECO:0000256" key="5">
    <source>
        <dbReference type="ARBA" id="ARBA00023136"/>
    </source>
</evidence>
<sequence length="670" mass="75669">MWKVIYTLAGTNLLKNRKLYYPFALVTALSATIAYLFTSLSHNPHLAEVYGAKTVTLTLQFGQYIVLFTVAMMLLYANGFVMKNRSKELGIYTVLGLEKGHLLLMTLVETILFSLVTVGFGLIFGVILDKLIYAILLKTMHVKVVLVSVFQWSNALTVILYFLLIFFGLAILNAGTLSLSSSLQLVKGQKRGEAKGRFLLLQTLLGLGILVYAYYLSLSVESPIKALPVFFTAVVLVIVATYILFHAGIISFLKWLQRRESYYYQPANFISVSNLVFRMRKNAMGLATIAILSTMFIITMIGGINIYVGGNDMIQQLEPNDFTYHYQFEKNGETTRNTTGDEEAVLKEWTSQNLEQNGVPISKMVTYTFFEGIIGKMEKNQVKLLDKNRTGFSFYDINVLYVFDEASYKGMTGERLDLSSDQVAVYSKNVDFDAHQPIVIGEQSFTVKKRLPKNFTAYQTPNNMTQLFPGLILVVHDLDDVSLLTNRKTYIGVDTSLTEEEQMQRWENWQALNPDQQPASLTLSGMGSGSRVAERASTFAFTGSLFFIGIFLSVVFLMATVLVIYYKQISEAYEDRERFVIMQKVGLDEGQTKQSIRKQMATVFFLPLSFAFLHLAFAYKVLSQILLQIGIINSGLVLQVALWSCFGYFTLYLLVYLLTARSYRSVIRSN</sequence>
<keyword evidence="10" id="KW-1185">Reference proteome</keyword>
<evidence type="ECO:0000313" key="10">
    <source>
        <dbReference type="Proteomes" id="UP000435060"/>
    </source>
</evidence>
<keyword evidence="6" id="KW-0813">Transport</keyword>
<dbReference type="PANTHER" id="PTHR46795:SF3">
    <property type="entry name" value="ABC TRANSPORTER PERMEASE"/>
    <property type="match status" value="1"/>
</dbReference>
<dbReference type="Pfam" id="PF02687">
    <property type="entry name" value="FtsX"/>
    <property type="match status" value="1"/>
</dbReference>
<evidence type="ECO:0000313" key="11">
    <source>
        <dbReference type="Proteomes" id="UP000435423"/>
    </source>
</evidence>
<feature type="transmembrane region" description="Helical" evidence="6">
    <location>
        <begin position="600"/>
        <end position="619"/>
    </location>
</feature>